<dbReference type="EMBL" id="RCXQ01000007">
    <property type="protein sequence ID" value="RYT66642.1"/>
    <property type="molecule type" value="Genomic_DNA"/>
</dbReference>
<comment type="caution">
    <text evidence="2">The sequence shown here is derived from an EMBL/GenBank/DDBJ whole genome shotgun (WGS) entry which is preliminary data.</text>
</comment>
<evidence type="ECO:0000313" key="3">
    <source>
        <dbReference type="Proteomes" id="UP000293506"/>
    </source>
</evidence>
<keyword evidence="1" id="KW-0472">Membrane</keyword>
<name>A0A4Q5GHB8_9FIRM</name>
<dbReference type="InterPro" id="IPR019277">
    <property type="entry name" value="DUF2304"/>
</dbReference>
<reference evidence="2 3" key="1">
    <citation type="journal article" date="2019" name="Science, e1252229">
        <title>Invertible promoters mediate bacterial phase variation, antibiotic resistance, and host adaptation in the gut.</title>
        <authorList>
            <person name="Jiang X."/>
            <person name="Hall A.B."/>
            <person name="Arthur T.D."/>
            <person name="Plichta D.R."/>
            <person name="Covington C.T."/>
            <person name="Poyet M."/>
            <person name="Crothers J."/>
            <person name="Moses P.L."/>
            <person name="Tolonen A.C."/>
            <person name="Vlamakis H."/>
            <person name="Alm E.J."/>
            <person name="Xavier R.J."/>
        </authorList>
    </citation>
    <scope>NUCLEOTIDE SEQUENCE [LARGE SCALE GENOMIC DNA]</scope>
    <source>
        <strain evidence="3">af_0058</strain>
    </source>
</reference>
<dbReference type="RefSeq" id="WP_129795844.1">
    <property type="nucleotide sequence ID" value="NZ_JAAITD010000003.1"/>
</dbReference>
<feature type="transmembrane region" description="Helical" evidence="1">
    <location>
        <begin position="34"/>
        <end position="57"/>
    </location>
</feature>
<feature type="transmembrane region" description="Helical" evidence="1">
    <location>
        <begin position="69"/>
        <end position="89"/>
    </location>
</feature>
<dbReference type="AlphaFoldDB" id="A0A4Q5GHB8"/>
<gene>
    <name evidence="2" type="ORF">EAI82_08770</name>
</gene>
<proteinExistence type="predicted"/>
<accession>A0A4Q5GHB8</accession>
<evidence type="ECO:0000313" key="2">
    <source>
        <dbReference type="EMBL" id="RYT66642.1"/>
    </source>
</evidence>
<keyword evidence="1" id="KW-1133">Transmembrane helix</keyword>
<sequence length="128" mass="14431">MSAILRILLIIASICLMCWILHKIKKLKVKMESAIYWIVFSFCLLILAIFPQISFALSDLFGVMSPSNLVFLVIIFALLIKVFTLSTAVSQLEEKISVLAAEIAVRSQAQQKQIDSLESNEEQRKANK</sequence>
<dbReference type="Pfam" id="PF10066">
    <property type="entry name" value="DUF2304"/>
    <property type="match status" value="1"/>
</dbReference>
<evidence type="ECO:0000256" key="1">
    <source>
        <dbReference type="SAM" id="Phobius"/>
    </source>
</evidence>
<feature type="transmembrane region" description="Helical" evidence="1">
    <location>
        <begin position="6"/>
        <end position="22"/>
    </location>
</feature>
<dbReference type="Proteomes" id="UP000293506">
    <property type="component" value="Unassembled WGS sequence"/>
</dbReference>
<protein>
    <submittedName>
        <fullName evidence="2">DUF2304 domain-containing protein</fullName>
    </submittedName>
</protein>
<organism evidence="2 3">
    <name type="scientific">Blautia obeum</name>
    <dbReference type="NCBI Taxonomy" id="40520"/>
    <lineage>
        <taxon>Bacteria</taxon>
        <taxon>Bacillati</taxon>
        <taxon>Bacillota</taxon>
        <taxon>Clostridia</taxon>
        <taxon>Lachnospirales</taxon>
        <taxon>Lachnospiraceae</taxon>
        <taxon>Blautia</taxon>
    </lineage>
</organism>
<keyword evidence="1" id="KW-0812">Transmembrane</keyword>